<sequence length="94" mass="11033">MVLMFDGVTTITKMVEFSSKLKLKTSIVLRYLPCSHLNIIMRKVVQVYEMKHGKEFENIFGDKKLEHPVNFSELLNPAYVLVEIRFEDDKKLVK</sequence>
<protein>
    <submittedName>
        <fullName evidence="1">Uncharacterized protein</fullName>
    </submittedName>
</protein>
<evidence type="ECO:0000313" key="1">
    <source>
        <dbReference type="EMBL" id="GBP92689.1"/>
    </source>
</evidence>
<keyword evidence="2" id="KW-1185">Reference proteome</keyword>
<gene>
    <name evidence="1" type="ORF">EVAR_68291_1</name>
</gene>
<dbReference type="EMBL" id="BGZK01002298">
    <property type="protein sequence ID" value="GBP92689.1"/>
    <property type="molecule type" value="Genomic_DNA"/>
</dbReference>
<dbReference type="Proteomes" id="UP000299102">
    <property type="component" value="Unassembled WGS sequence"/>
</dbReference>
<dbReference type="AlphaFoldDB" id="A0A4C2A0G1"/>
<comment type="caution">
    <text evidence="1">The sequence shown here is derived from an EMBL/GenBank/DDBJ whole genome shotgun (WGS) entry which is preliminary data.</text>
</comment>
<name>A0A4C2A0G1_EUMVA</name>
<reference evidence="1 2" key="1">
    <citation type="journal article" date="2019" name="Commun. Biol.">
        <title>The bagworm genome reveals a unique fibroin gene that provides high tensile strength.</title>
        <authorList>
            <person name="Kono N."/>
            <person name="Nakamura H."/>
            <person name="Ohtoshi R."/>
            <person name="Tomita M."/>
            <person name="Numata K."/>
            <person name="Arakawa K."/>
        </authorList>
    </citation>
    <scope>NUCLEOTIDE SEQUENCE [LARGE SCALE GENOMIC DNA]</scope>
</reference>
<accession>A0A4C2A0G1</accession>
<evidence type="ECO:0000313" key="2">
    <source>
        <dbReference type="Proteomes" id="UP000299102"/>
    </source>
</evidence>
<proteinExistence type="predicted"/>
<organism evidence="1 2">
    <name type="scientific">Eumeta variegata</name>
    <name type="common">Bagworm moth</name>
    <name type="synonym">Eumeta japonica</name>
    <dbReference type="NCBI Taxonomy" id="151549"/>
    <lineage>
        <taxon>Eukaryota</taxon>
        <taxon>Metazoa</taxon>
        <taxon>Ecdysozoa</taxon>
        <taxon>Arthropoda</taxon>
        <taxon>Hexapoda</taxon>
        <taxon>Insecta</taxon>
        <taxon>Pterygota</taxon>
        <taxon>Neoptera</taxon>
        <taxon>Endopterygota</taxon>
        <taxon>Lepidoptera</taxon>
        <taxon>Glossata</taxon>
        <taxon>Ditrysia</taxon>
        <taxon>Tineoidea</taxon>
        <taxon>Psychidae</taxon>
        <taxon>Oiketicinae</taxon>
        <taxon>Eumeta</taxon>
    </lineage>
</organism>